<comment type="similarity">
    <text evidence="7">Belongs to the binding-protein-dependent transport system permease family.</text>
</comment>
<reference evidence="10" key="2">
    <citation type="submission" date="2023-07" db="EMBL/GenBank/DDBJ databases">
        <title>Genomic analysis of Rhodococcus opacus VOC-14 with glycol ethers degradation activity.</title>
        <authorList>
            <person name="Narkevich D.A."/>
            <person name="Hlushen A.M."/>
            <person name="Akhremchuk A.E."/>
            <person name="Sikolenko M.A."/>
            <person name="Valentovich L.N."/>
        </authorList>
    </citation>
    <scope>NUCLEOTIDE SEQUENCE</scope>
    <source>
        <strain evidence="10">VOC-14</strain>
    </source>
</reference>
<feature type="transmembrane region" description="Helical" evidence="7">
    <location>
        <begin position="115"/>
        <end position="136"/>
    </location>
</feature>
<sequence>MTVTSPQAALHETPRSGFRRAKHRARVVRWTMLVALVLLLEAATRTGWIDRNQMVAPSEILAHVAAIIPSTHFVTDLTRTSVTILAAFALGVLGGVPLGVLLWRVRVIGRVLEPFIVTGYAMPTLLFYPILVAVLGLNAGPIIVIASTMALIPIALTTMVALGDVKPVLHKLARSVDASRRQQYFKVLFPAATPLIFPGIKLGFIYAVIGTIAMEFILASKGLGFRAGFMYRELYVADMWAYIAIVVVFSIAVNSALGLAERVIRRDML</sequence>
<keyword evidence="5 7" id="KW-1133">Transmembrane helix</keyword>
<dbReference type="PROSITE" id="PS50928">
    <property type="entry name" value="ABC_TM1"/>
    <property type="match status" value="1"/>
</dbReference>
<evidence type="ECO:0000256" key="6">
    <source>
        <dbReference type="ARBA" id="ARBA00023136"/>
    </source>
</evidence>
<evidence type="ECO:0000259" key="8">
    <source>
        <dbReference type="PROSITE" id="PS50928"/>
    </source>
</evidence>
<proteinExistence type="inferred from homology"/>
<dbReference type="PANTHER" id="PTHR30151">
    <property type="entry name" value="ALKANE SULFONATE ABC TRANSPORTER-RELATED, MEMBRANE SUBUNIT"/>
    <property type="match status" value="1"/>
</dbReference>
<evidence type="ECO:0000313" key="10">
    <source>
        <dbReference type="EMBL" id="WLF46933.1"/>
    </source>
</evidence>
<protein>
    <submittedName>
        <fullName evidence="10">ABC transporter permease subunit</fullName>
    </submittedName>
</protein>
<evidence type="ECO:0000313" key="11">
    <source>
        <dbReference type="Proteomes" id="UP001066327"/>
    </source>
</evidence>
<keyword evidence="2 7" id="KW-0813">Transport</keyword>
<evidence type="ECO:0000256" key="4">
    <source>
        <dbReference type="ARBA" id="ARBA00022692"/>
    </source>
</evidence>
<evidence type="ECO:0000313" key="9">
    <source>
        <dbReference type="EMBL" id="MCZ4587786.1"/>
    </source>
</evidence>
<feature type="domain" description="ABC transmembrane type-1" evidence="8">
    <location>
        <begin position="77"/>
        <end position="258"/>
    </location>
</feature>
<evidence type="ECO:0000256" key="5">
    <source>
        <dbReference type="ARBA" id="ARBA00022989"/>
    </source>
</evidence>
<evidence type="ECO:0000256" key="2">
    <source>
        <dbReference type="ARBA" id="ARBA00022448"/>
    </source>
</evidence>
<accession>A0AAX3YCE0</accession>
<feature type="transmembrane region" description="Helical" evidence="7">
    <location>
        <begin position="82"/>
        <end position="103"/>
    </location>
</feature>
<feature type="transmembrane region" description="Helical" evidence="7">
    <location>
        <begin position="142"/>
        <end position="163"/>
    </location>
</feature>
<dbReference type="Gene3D" id="1.10.3720.10">
    <property type="entry name" value="MetI-like"/>
    <property type="match status" value="1"/>
</dbReference>
<dbReference type="AlphaFoldDB" id="A0AAX3YCE0"/>
<organism evidence="10 12">
    <name type="scientific">Rhodococcus opacus</name>
    <name type="common">Nocardia opaca</name>
    <dbReference type="NCBI Taxonomy" id="37919"/>
    <lineage>
        <taxon>Bacteria</taxon>
        <taxon>Bacillati</taxon>
        <taxon>Actinomycetota</taxon>
        <taxon>Actinomycetes</taxon>
        <taxon>Mycobacteriales</taxon>
        <taxon>Nocardiaceae</taxon>
        <taxon>Rhodococcus</taxon>
    </lineage>
</organism>
<dbReference type="GO" id="GO:0055085">
    <property type="term" value="P:transmembrane transport"/>
    <property type="evidence" value="ECO:0007669"/>
    <property type="project" value="InterPro"/>
</dbReference>
<feature type="transmembrane region" description="Helical" evidence="7">
    <location>
        <begin position="239"/>
        <end position="260"/>
    </location>
</feature>
<dbReference type="GO" id="GO:0005886">
    <property type="term" value="C:plasma membrane"/>
    <property type="evidence" value="ECO:0007669"/>
    <property type="project" value="UniProtKB-SubCell"/>
</dbReference>
<keyword evidence="6 7" id="KW-0472">Membrane</keyword>
<evidence type="ECO:0000256" key="7">
    <source>
        <dbReference type="RuleBase" id="RU363032"/>
    </source>
</evidence>
<feature type="transmembrane region" description="Helical" evidence="7">
    <location>
        <begin position="184"/>
        <end position="209"/>
    </location>
</feature>
<dbReference type="Proteomes" id="UP001066327">
    <property type="component" value="Unassembled WGS sequence"/>
</dbReference>
<dbReference type="SUPFAM" id="SSF161098">
    <property type="entry name" value="MetI-like"/>
    <property type="match status" value="1"/>
</dbReference>
<dbReference type="RefSeq" id="WP_240482956.1">
    <property type="nucleotide sequence ID" value="NZ_CP082160.1"/>
</dbReference>
<dbReference type="Pfam" id="PF00528">
    <property type="entry name" value="BPD_transp_1"/>
    <property type="match status" value="1"/>
</dbReference>
<dbReference type="CDD" id="cd06261">
    <property type="entry name" value="TM_PBP2"/>
    <property type="match status" value="1"/>
</dbReference>
<dbReference type="InterPro" id="IPR000515">
    <property type="entry name" value="MetI-like"/>
</dbReference>
<dbReference type="PANTHER" id="PTHR30151:SF20">
    <property type="entry name" value="ABC TRANSPORTER PERMEASE PROTEIN HI_0355-RELATED"/>
    <property type="match status" value="1"/>
</dbReference>
<evidence type="ECO:0000256" key="3">
    <source>
        <dbReference type="ARBA" id="ARBA00022475"/>
    </source>
</evidence>
<dbReference type="EMBL" id="CP130953">
    <property type="protein sequence ID" value="WLF46933.1"/>
    <property type="molecule type" value="Genomic_DNA"/>
</dbReference>
<comment type="subcellular location">
    <subcellularLocation>
        <location evidence="1 7">Cell membrane</location>
        <topology evidence="1 7">Multi-pass membrane protein</topology>
    </subcellularLocation>
</comment>
<reference evidence="9" key="1">
    <citation type="submission" date="2022-12" db="EMBL/GenBank/DDBJ databases">
        <authorList>
            <person name="Krivoruchko A.V."/>
            <person name="Elkin A."/>
        </authorList>
    </citation>
    <scope>NUCLEOTIDE SEQUENCE</scope>
    <source>
        <strain evidence="9">IEGM 249</strain>
    </source>
</reference>
<dbReference type="EMBL" id="JAPWIS010000018">
    <property type="protein sequence ID" value="MCZ4587786.1"/>
    <property type="molecule type" value="Genomic_DNA"/>
</dbReference>
<dbReference type="InterPro" id="IPR035906">
    <property type="entry name" value="MetI-like_sf"/>
</dbReference>
<name>A0AAX3YCE0_RHOOP</name>
<keyword evidence="4 7" id="KW-0812">Transmembrane</keyword>
<gene>
    <name evidence="9" type="ORF">O4328_29545</name>
    <name evidence="10" type="ORF">Q5707_34525</name>
</gene>
<feature type="transmembrane region" description="Helical" evidence="7">
    <location>
        <begin position="27"/>
        <end position="48"/>
    </location>
</feature>
<dbReference type="Proteomes" id="UP001231166">
    <property type="component" value="Chromosome"/>
</dbReference>
<keyword evidence="11" id="KW-1185">Reference proteome</keyword>
<evidence type="ECO:0000256" key="1">
    <source>
        <dbReference type="ARBA" id="ARBA00004651"/>
    </source>
</evidence>
<keyword evidence="3" id="KW-1003">Cell membrane</keyword>
<evidence type="ECO:0000313" key="12">
    <source>
        <dbReference type="Proteomes" id="UP001231166"/>
    </source>
</evidence>